<dbReference type="HOGENOM" id="CLU_1517610_0_0_1"/>
<dbReference type="KEGG" id="bcom:BAUCODRAFT_148855"/>
<proteinExistence type="predicted"/>
<evidence type="ECO:0000313" key="1">
    <source>
        <dbReference type="EMBL" id="EMC96017.1"/>
    </source>
</evidence>
<dbReference type="InterPro" id="IPR038883">
    <property type="entry name" value="AN11006-like"/>
</dbReference>
<name>M2LNT7_BAUPA</name>
<dbReference type="PANTHER" id="PTHR42085:SF1">
    <property type="entry name" value="F-BOX DOMAIN-CONTAINING PROTEIN"/>
    <property type="match status" value="1"/>
</dbReference>
<evidence type="ECO:0000313" key="2">
    <source>
        <dbReference type="Proteomes" id="UP000011761"/>
    </source>
</evidence>
<dbReference type="RefSeq" id="XP_007677280.1">
    <property type="nucleotide sequence ID" value="XM_007679090.1"/>
</dbReference>
<gene>
    <name evidence="1" type="ORF">BAUCODRAFT_148855</name>
</gene>
<keyword evidence="2" id="KW-1185">Reference proteome</keyword>
<accession>M2LNT7</accession>
<dbReference type="PANTHER" id="PTHR42085">
    <property type="entry name" value="F-BOX DOMAIN-CONTAINING PROTEIN"/>
    <property type="match status" value="1"/>
</dbReference>
<protein>
    <submittedName>
        <fullName evidence="1">Uncharacterized protein</fullName>
    </submittedName>
</protein>
<dbReference type="AlphaFoldDB" id="M2LNT7"/>
<dbReference type="OrthoDB" id="5397846at2759"/>
<reference evidence="1 2" key="1">
    <citation type="journal article" date="2012" name="PLoS Pathog.">
        <title>Diverse lifestyles and strategies of plant pathogenesis encoded in the genomes of eighteen Dothideomycetes fungi.</title>
        <authorList>
            <person name="Ohm R.A."/>
            <person name="Feau N."/>
            <person name="Henrissat B."/>
            <person name="Schoch C.L."/>
            <person name="Horwitz B.A."/>
            <person name="Barry K.W."/>
            <person name="Condon B.J."/>
            <person name="Copeland A.C."/>
            <person name="Dhillon B."/>
            <person name="Glaser F."/>
            <person name="Hesse C.N."/>
            <person name="Kosti I."/>
            <person name="LaButti K."/>
            <person name="Lindquist E.A."/>
            <person name="Lucas S."/>
            <person name="Salamov A.A."/>
            <person name="Bradshaw R.E."/>
            <person name="Ciuffetti L."/>
            <person name="Hamelin R.C."/>
            <person name="Kema G.H.J."/>
            <person name="Lawrence C."/>
            <person name="Scott J.A."/>
            <person name="Spatafora J.W."/>
            <person name="Turgeon B.G."/>
            <person name="de Wit P.J.G.M."/>
            <person name="Zhong S."/>
            <person name="Goodwin S.B."/>
            <person name="Grigoriev I.V."/>
        </authorList>
    </citation>
    <scope>NUCLEOTIDE SEQUENCE [LARGE SCALE GENOMIC DNA]</scope>
    <source>
        <strain evidence="1 2">UAMH 10762</strain>
    </source>
</reference>
<organism evidence="1 2">
    <name type="scientific">Baudoinia panamericana (strain UAMH 10762)</name>
    <name type="common">Angels' share fungus</name>
    <name type="synonym">Baudoinia compniacensis (strain UAMH 10762)</name>
    <dbReference type="NCBI Taxonomy" id="717646"/>
    <lineage>
        <taxon>Eukaryota</taxon>
        <taxon>Fungi</taxon>
        <taxon>Dikarya</taxon>
        <taxon>Ascomycota</taxon>
        <taxon>Pezizomycotina</taxon>
        <taxon>Dothideomycetes</taxon>
        <taxon>Dothideomycetidae</taxon>
        <taxon>Mycosphaerellales</taxon>
        <taxon>Teratosphaeriaceae</taxon>
        <taxon>Baudoinia</taxon>
    </lineage>
</organism>
<sequence>MEATSSNLASPMDAARTSPPIIIYHTDQPATDQPFSRLLSRELRNMIWAPVVVNHNGKTNSDLTTVLVGTDANTPVRLRRAIVAQPPITLACRQTREEALPIFYNVNAFIWALSARDVCYSFEKEETKLSIVVQWLKALTERERRWLRRVVLQWQSGQMLAVGLAKHEVMELSGRGW</sequence>
<dbReference type="GeneID" id="19108894"/>
<dbReference type="Proteomes" id="UP000011761">
    <property type="component" value="Unassembled WGS sequence"/>
</dbReference>
<dbReference type="EMBL" id="KB445556">
    <property type="protein sequence ID" value="EMC96017.1"/>
    <property type="molecule type" value="Genomic_DNA"/>
</dbReference>